<name>A0ABV2UX63_9ACTN</name>
<feature type="compositionally biased region" description="Basic residues" evidence="1">
    <location>
        <begin position="181"/>
        <end position="191"/>
    </location>
</feature>
<proteinExistence type="predicted"/>
<dbReference type="GO" id="GO:0004497">
    <property type="term" value="F:monooxygenase activity"/>
    <property type="evidence" value="ECO:0007669"/>
    <property type="project" value="UniProtKB-KW"/>
</dbReference>
<evidence type="ECO:0000259" key="2">
    <source>
        <dbReference type="Pfam" id="PF01494"/>
    </source>
</evidence>
<keyword evidence="4" id="KW-1185">Reference proteome</keyword>
<feature type="region of interest" description="Disordered" evidence="1">
    <location>
        <begin position="90"/>
        <end position="191"/>
    </location>
</feature>
<dbReference type="Proteomes" id="UP001550210">
    <property type="component" value="Unassembled WGS sequence"/>
</dbReference>
<sequence>MLGNLVQDSGIDCVVLERAEPAHLRARARAGFLAAGTVGILERHGLADGLHRHGQAHSTCEFRTMDGRFRLDHSRLGRGERHTVYRSCGLSMGEPAQPHAPNGLGRTGPRRSRPRGGDTHPVRGPGPGGRLPARPGHTGTTRGDGEALNHPLVEQGPRTLTPYPVSQVARSRWPDQPRTPQAHKRTITRSS</sequence>
<dbReference type="Gene3D" id="3.30.9.10">
    <property type="entry name" value="D-Amino Acid Oxidase, subunit A, domain 2"/>
    <property type="match status" value="1"/>
</dbReference>
<dbReference type="Gene3D" id="3.50.50.60">
    <property type="entry name" value="FAD/NAD(P)-binding domain"/>
    <property type="match status" value="1"/>
</dbReference>
<dbReference type="InterPro" id="IPR036188">
    <property type="entry name" value="FAD/NAD-bd_sf"/>
</dbReference>
<comment type="caution">
    <text evidence="3">The sequence shown here is derived from an EMBL/GenBank/DDBJ whole genome shotgun (WGS) entry which is preliminary data.</text>
</comment>
<dbReference type="RefSeq" id="WP_355397550.1">
    <property type="nucleotide sequence ID" value="NZ_JBEXPZ010000019.1"/>
</dbReference>
<dbReference type="Pfam" id="PF01494">
    <property type="entry name" value="FAD_binding_3"/>
    <property type="match status" value="1"/>
</dbReference>
<keyword evidence="3" id="KW-0503">Monooxygenase</keyword>
<evidence type="ECO:0000313" key="3">
    <source>
        <dbReference type="EMBL" id="MET9846141.1"/>
    </source>
</evidence>
<evidence type="ECO:0000256" key="1">
    <source>
        <dbReference type="SAM" id="MobiDB-lite"/>
    </source>
</evidence>
<dbReference type="EMBL" id="JBEXPZ010000019">
    <property type="protein sequence ID" value="MET9846141.1"/>
    <property type="molecule type" value="Genomic_DNA"/>
</dbReference>
<keyword evidence="3" id="KW-0560">Oxidoreductase</keyword>
<accession>A0ABV2UX63</accession>
<reference evidence="3 4" key="1">
    <citation type="submission" date="2024-06" db="EMBL/GenBank/DDBJ databases">
        <title>The Natural Products Discovery Center: Release of the First 8490 Sequenced Strains for Exploring Actinobacteria Biosynthetic Diversity.</title>
        <authorList>
            <person name="Kalkreuter E."/>
            <person name="Kautsar S.A."/>
            <person name="Yang D."/>
            <person name="Bader C.D."/>
            <person name="Teijaro C.N."/>
            <person name="Fluegel L."/>
            <person name="Davis C.M."/>
            <person name="Simpson J.R."/>
            <person name="Lauterbach L."/>
            <person name="Steele A.D."/>
            <person name="Gui C."/>
            <person name="Meng S."/>
            <person name="Li G."/>
            <person name="Viehrig K."/>
            <person name="Ye F."/>
            <person name="Su P."/>
            <person name="Kiefer A.F."/>
            <person name="Nichols A."/>
            <person name="Cepeda A.J."/>
            <person name="Yan W."/>
            <person name="Fan B."/>
            <person name="Jiang Y."/>
            <person name="Adhikari A."/>
            <person name="Zheng C.-J."/>
            <person name="Schuster L."/>
            <person name="Cowan T.M."/>
            <person name="Smanski M.J."/>
            <person name="Chevrette M.G."/>
            <person name="De Carvalho L.P.S."/>
            <person name="Shen B."/>
        </authorList>
    </citation>
    <scope>NUCLEOTIDE SEQUENCE [LARGE SCALE GENOMIC DNA]</scope>
    <source>
        <strain evidence="3 4">NPDC006434</strain>
    </source>
</reference>
<organism evidence="3 4">
    <name type="scientific">Streptomyces ossamyceticus</name>
    <dbReference type="NCBI Taxonomy" id="249581"/>
    <lineage>
        <taxon>Bacteria</taxon>
        <taxon>Bacillati</taxon>
        <taxon>Actinomycetota</taxon>
        <taxon>Actinomycetes</taxon>
        <taxon>Kitasatosporales</taxon>
        <taxon>Streptomycetaceae</taxon>
        <taxon>Streptomyces</taxon>
    </lineage>
</organism>
<evidence type="ECO:0000313" key="4">
    <source>
        <dbReference type="Proteomes" id="UP001550210"/>
    </source>
</evidence>
<gene>
    <name evidence="3" type="ORF">ABZZ21_16555</name>
</gene>
<protein>
    <submittedName>
        <fullName evidence="3">FAD-dependent monooxygenase</fullName>
    </submittedName>
</protein>
<feature type="domain" description="FAD-binding" evidence="2">
    <location>
        <begin position="1"/>
        <end position="85"/>
    </location>
</feature>
<dbReference type="InterPro" id="IPR002938">
    <property type="entry name" value="FAD-bd"/>
</dbReference>
<dbReference type="SUPFAM" id="SSF51905">
    <property type="entry name" value="FAD/NAD(P)-binding domain"/>
    <property type="match status" value="1"/>
</dbReference>